<comment type="caution">
    <text evidence="6">The sequence shown here is derived from an EMBL/GenBank/DDBJ whole genome shotgun (WGS) entry which is preliminary data.</text>
</comment>
<feature type="transmembrane region" description="Helical" evidence="5">
    <location>
        <begin position="293"/>
        <end position="316"/>
    </location>
</feature>
<dbReference type="Gene3D" id="1.25.40.20">
    <property type="entry name" value="Ankyrin repeat-containing domain"/>
    <property type="match status" value="1"/>
</dbReference>
<accession>A0A507ESS2</accession>
<dbReference type="GO" id="GO:0019706">
    <property type="term" value="F:protein-cysteine S-palmitoyltransferase activity"/>
    <property type="evidence" value="ECO:0007669"/>
    <property type="project" value="UniProtKB-EC"/>
</dbReference>
<dbReference type="AlphaFoldDB" id="A0A507ESS2"/>
<keyword evidence="2" id="KW-0677">Repeat</keyword>
<feature type="repeat" description="ANK" evidence="4">
    <location>
        <begin position="98"/>
        <end position="130"/>
    </location>
</feature>
<feature type="repeat" description="ANK" evidence="4">
    <location>
        <begin position="64"/>
        <end position="96"/>
    </location>
</feature>
<evidence type="ECO:0000256" key="1">
    <source>
        <dbReference type="ARBA" id="ARBA00012210"/>
    </source>
</evidence>
<dbReference type="SMART" id="SM00248">
    <property type="entry name" value="ANK"/>
    <property type="match status" value="6"/>
</dbReference>
<feature type="repeat" description="ANK" evidence="4">
    <location>
        <begin position="131"/>
        <end position="163"/>
    </location>
</feature>
<dbReference type="PANTHER" id="PTHR24161">
    <property type="entry name" value="ANK_REP_REGION DOMAIN-CONTAINING PROTEIN-RELATED"/>
    <property type="match status" value="1"/>
</dbReference>
<dbReference type="InterPro" id="IPR002110">
    <property type="entry name" value="Ankyrin_rpt"/>
</dbReference>
<dbReference type="Proteomes" id="UP000320333">
    <property type="component" value="Unassembled WGS sequence"/>
</dbReference>
<name>A0A507ESS2_9FUNG</name>
<dbReference type="PROSITE" id="PS50297">
    <property type="entry name" value="ANK_REP_REGION"/>
    <property type="match status" value="4"/>
</dbReference>
<evidence type="ECO:0000256" key="4">
    <source>
        <dbReference type="PROSITE-ProRule" id="PRU00023"/>
    </source>
</evidence>
<sequence length="489" mass="54118">MGHSHRHGGDCCETEEATVVQLPPTSSVADEEALDQFQAAMHGAIQRVAHLIETGADVNAFDKENCTALHWAAINNRVSVAKLLIEKGATIDVIGGDLLSTPLQWAARSGQIQMTTFLIKKGADPNIYDKQGYNALHLAAHAGHSMMIVYLITTGMDVDCLDTMGRTSLMWSAYQGNSEESMKVLISQGAVLDRVDSTGMTALHWAVVSNHMKFAKILIEAGAMVDVKDPQGKTPGDWAKERGSYPTYEAAVRAKEGKAKEPFSPMVRNRIIYALPFLEIPMVLFLFDTLPWFVAIPAVIILVGLITVYFTVRYLLRKGASTKIVETPFSTSIPQASIFYAGVFWLQILPDFAVSVPASQPISPTCFLPYEICQAFAFDTKLVIFSIWTFFNSLWITFLLGSQSYQIAVSLTTNEMVNWHRFSYLVNPEDADLPPYRKRKLNQFDAGLVRNCADFWKIGAIGASGDMKKGGGWKQMYVVGPKYEKVMEA</sequence>
<keyword evidence="5" id="KW-0472">Membrane</keyword>
<dbReference type="PROSITE" id="PS50088">
    <property type="entry name" value="ANK_REPEAT"/>
    <property type="match status" value="5"/>
</dbReference>
<dbReference type="Pfam" id="PF13637">
    <property type="entry name" value="Ank_4"/>
    <property type="match status" value="1"/>
</dbReference>
<feature type="repeat" description="ANK" evidence="4">
    <location>
        <begin position="198"/>
        <end position="230"/>
    </location>
</feature>
<dbReference type="EC" id="2.3.1.225" evidence="1"/>
<evidence type="ECO:0000256" key="2">
    <source>
        <dbReference type="ARBA" id="ARBA00022737"/>
    </source>
</evidence>
<gene>
    <name evidence="6" type="ORF">CcCBS67573_g07671</name>
</gene>
<dbReference type="Pfam" id="PF00023">
    <property type="entry name" value="Ank"/>
    <property type="match status" value="1"/>
</dbReference>
<dbReference type="STRING" id="246404.A0A507ESS2"/>
<keyword evidence="5" id="KW-1133">Transmembrane helix</keyword>
<dbReference type="SUPFAM" id="SSF48403">
    <property type="entry name" value="Ankyrin repeat"/>
    <property type="match status" value="1"/>
</dbReference>
<proteinExistence type="predicted"/>
<dbReference type="InterPro" id="IPR036770">
    <property type="entry name" value="Ankyrin_rpt-contain_sf"/>
</dbReference>
<protein>
    <recommendedName>
        <fullName evidence="1">protein S-acyltransferase</fullName>
        <ecNumber evidence="1">2.3.1.225</ecNumber>
    </recommendedName>
</protein>
<dbReference type="OrthoDB" id="6781668at2759"/>
<dbReference type="Pfam" id="PF12796">
    <property type="entry name" value="Ank_2"/>
    <property type="match status" value="1"/>
</dbReference>
<reference evidence="6 7" key="1">
    <citation type="journal article" date="2019" name="Sci. Rep.">
        <title>Comparative genomics of chytrid fungi reveal insights into the obligate biotrophic and pathogenic lifestyle of Synchytrium endobioticum.</title>
        <authorList>
            <person name="van de Vossenberg B.T.L.H."/>
            <person name="Warris S."/>
            <person name="Nguyen H.D.T."/>
            <person name="van Gent-Pelzer M.P.E."/>
            <person name="Joly D.L."/>
            <person name="van de Geest H.C."/>
            <person name="Bonants P.J.M."/>
            <person name="Smith D.S."/>
            <person name="Levesque C.A."/>
            <person name="van der Lee T.A.J."/>
        </authorList>
    </citation>
    <scope>NUCLEOTIDE SEQUENCE [LARGE SCALE GENOMIC DNA]</scope>
    <source>
        <strain evidence="6 7">CBS 675.73</strain>
    </source>
</reference>
<feature type="transmembrane region" description="Helical" evidence="5">
    <location>
        <begin position="382"/>
        <end position="401"/>
    </location>
</feature>
<evidence type="ECO:0000256" key="3">
    <source>
        <dbReference type="ARBA" id="ARBA00023043"/>
    </source>
</evidence>
<organism evidence="6 7">
    <name type="scientific">Chytriomyces confervae</name>
    <dbReference type="NCBI Taxonomy" id="246404"/>
    <lineage>
        <taxon>Eukaryota</taxon>
        <taxon>Fungi</taxon>
        <taxon>Fungi incertae sedis</taxon>
        <taxon>Chytridiomycota</taxon>
        <taxon>Chytridiomycota incertae sedis</taxon>
        <taxon>Chytridiomycetes</taxon>
        <taxon>Chytridiales</taxon>
        <taxon>Chytriomycetaceae</taxon>
        <taxon>Chytriomyces</taxon>
    </lineage>
</organism>
<evidence type="ECO:0000256" key="5">
    <source>
        <dbReference type="SAM" id="Phobius"/>
    </source>
</evidence>
<evidence type="ECO:0000313" key="6">
    <source>
        <dbReference type="EMBL" id="TPX66912.1"/>
    </source>
</evidence>
<feature type="repeat" description="ANK" evidence="4">
    <location>
        <begin position="164"/>
        <end position="197"/>
    </location>
</feature>
<keyword evidence="5" id="KW-0812">Transmembrane</keyword>
<evidence type="ECO:0000313" key="7">
    <source>
        <dbReference type="Proteomes" id="UP000320333"/>
    </source>
</evidence>
<dbReference type="PANTHER" id="PTHR24161:SF85">
    <property type="entry name" value="PALMITOYLTRANSFERASE HIP14"/>
    <property type="match status" value="1"/>
</dbReference>
<keyword evidence="3 4" id="KW-0040">ANK repeat</keyword>
<keyword evidence="7" id="KW-1185">Reference proteome</keyword>
<dbReference type="EMBL" id="QEAP01000420">
    <property type="protein sequence ID" value="TPX66912.1"/>
    <property type="molecule type" value="Genomic_DNA"/>
</dbReference>